<name>A0A1H7WRN4_STRJI</name>
<gene>
    <name evidence="3" type="ORF">SAMN05414137_12170</name>
</gene>
<keyword evidence="1" id="KW-0812">Transmembrane</keyword>
<evidence type="ECO:0000259" key="2">
    <source>
        <dbReference type="Pfam" id="PF10756"/>
    </source>
</evidence>
<dbReference type="EMBL" id="FOAZ01000021">
    <property type="protein sequence ID" value="SEM23885.1"/>
    <property type="molecule type" value="Genomic_DNA"/>
</dbReference>
<evidence type="ECO:0000313" key="4">
    <source>
        <dbReference type="Proteomes" id="UP000183015"/>
    </source>
</evidence>
<keyword evidence="1" id="KW-1133">Transmembrane helix</keyword>
<dbReference type="Pfam" id="PF10756">
    <property type="entry name" value="bPH_6"/>
    <property type="match status" value="1"/>
</dbReference>
<dbReference type="AlphaFoldDB" id="A0A1H7WRN4"/>
<feature type="transmembrane region" description="Helical" evidence="1">
    <location>
        <begin position="20"/>
        <end position="42"/>
    </location>
</feature>
<dbReference type="Proteomes" id="UP000183015">
    <property type="component" value="Unassembled WGS sequence"/>
</dbReference>
<reference evidence="4" key="1">
    <citation type="submission" date="2016-10" db="EMBL/GenBank/DDBJ databases">
        <authorList>
            <person name="Varghese N."/>
        </authorList>
    </citation>
    <scope>NUCLEOTIDE SEQUENCE [LARGE SCALE GENOMIC DNA]</scope>
    <source>
        <strain evidence="4">DSM 45096 / BCRC 16803 / CGMCC 4.1857 / CIP 109030 / JCM 12277 / KCTC 19219 / NBRC 100920 / 33214</strain>
    </source>
</reference>
<dbReference type="STRING" id="235985.SAMN05414137_12170"/>
<dbReference type="RefSeq" id="WP_042450863.1">
    <property type="nucleotide sequence ID" value="NZ_BBPN01000020.1"/>
</dbReference>
<accession>A0A1H7WRN4</accession>
<feature type="domain" description="Low molecular weight protein antigen 6 PH" evidence="2">
    <location>
        <begin position="72"/>
        <end position="138"/>
    </location>
</feature>
<feature type="transmembrane region" description="Helical" evidence="1">
    <location>
        <begin position="54"/>
        <end position="71"/>
    </location>
</feature>
<evidence type="ECO:0000256" key="1">
    <source>
        <dbReference type="SAM" id="Phobius"/>
    </source>
</evidence>
<sequence>MTASPSVTTAPPLPHTWQPVLTRVVLLGLAAVSVAFFALIAVVGAPDWQRHDRIGIGGSGVVFALVLVVLARPKARADRAGLTVVNFLRTRRLEWPQILAVNLHQGDPWVTLDLADGGTLAVVAIQPGAGRRQAWRMTQELRACVDAYGTAERP</sequence>
<organism evidence="3 4">
    <name type="scientific">Streptacidiphilus jiangxiensis</name>
    <dbReference type="NCBI Taxonomy" id="235985"/>
    <lineage>
        <taxon>Bacteria</taxon>
        <taxon>Bacillati</taxon>
        <taxon>Actinomycetota</taxon>
        <taxon>Actinomycetes</taxon>
        <taxon>Kitasatosporales</taxon>
        <taxon>Streptomycetaceae</taxon>
        <taxon>Streptacidiphilus</taxon>
    </lineage>
</organism>
<dbReference type="OrthoDB" id="3824918at2"/>
<protein>
    <submittedName>
        <fullName evidence="3">PH domain-containing protein</fullName>
    </submittedName>
</protein>
<evidence type="ECO:0000313" key="3">
    <source>
        <dbReference type="EMBL" id="SEM23885.1"/>
    </source>
</evidence>
<dbReference type="eggNOG" id="ENOG50331K6">
    <property type="taxonomic scope" value="Bacteria"/>
</dbReference>
<proteinExistence type="predicted"/>
<keyword evidence="4" id="KW-1185">Reference proteome</keyword>
<keyword evidence="1" id="KW-0472">Membrane</keyword>
<dbReference type="InterPro" id="IPR019692">
    <property type="entry name" value="CFP-6_PH"/>
</dbReference>